<dbReference type="CDD" id="cd03884">
    <property type="entry name" value="M20_bAS"/>
    <property type="match status" value="1"/>
</dbReference>
<evidence type="ECO:0000313" key="4">
    <source>
        <dbReference type="Proteomes" id="UP001377567"/>
    </source>
</evidence>
<dbReference type="InterPro" id="IPR036264">
    <property type="entry name" value="Bact_exopeptidase_dim_dom"/>
</dbReference>
<reference evidence="3 4" key="1">
    <citation type="journal article" date="2023" name="Elife">
        <title>Identification of key yeast species and microbe-microbe interactions impacting larval growth of Drosophila in the wild.</title>
        <authorList>
            <person name="Mure A."/>
            <person name="Sugiura Y."/>
            <person name="Maeda R."/>
            <person name="Honda K."/>
            <person name="Sakurai N."/>
            <person name="Takahashi Y."/>
            <person name="Watada M."/>
            <person name="Katoh T."/>
            <person name="Gotoh A."/>
            <person name="Gotoh Y."/>
            <person name="Taniguchi I."/>
            <person name="Nakamura K."/>
            <person name="Hayashi T."/>
            <person name="Katayama T."/>
            <person name="Uemura T."/>
            <person name="Hattori Y."/>
        </authorList>
    </citation>
    <scope>NUCLEOTIDE SEQUENCE [LARGE SCALE GENOMIC DNA]</scope>
    <source>
        <strain evidence="3 4">KH-74</strain>
    </source>
</reference>
<accession>A0AAV5SCF7</accession>
<dbReference type="Proteomes" id="UP001377567">
    <property type="component" value="Unassembled WGS sequence"/>
</dbReference>
<dbReference type="InterPro" id="IPR002933">
    <property type="entry name" value="Peptidase_M20"/>
</dbReference>
<dbReference type="AlphaFoldDB" id="A0AAV5SCF7"/>
<name>A0AAV5SCF7_MAUHU</name>
<dbReference type="Pfam" id="PF01546">
    <property type="entry name" value="Peptidase_M20"/>
    <property type="match status" value="1"/>
</dbReference>
<keyword evidence="2" id="KW-0378">Hydrolase</keyword>
<dbReference type="NCBIfam" id="TIGR01879">
    <property type="entry name" value="hydantase"/>
    <property type="match status" value="1"/>
</dbReference>
<dbReference type="SUPFAM" id="SSF55031">
    <property type="entry name" value="Bacterial exopeptidase dimerisation domain"/>
    <property type="match status" value="1"/>
</dbReference>
<keyword evidence="4" id="KW-1185">Reference proteome</keyword>
<proteinExistence type="inferred from homology"/>
<dbReference type="GO" id="GO:0016813">
    <property type="term" value="F:hydrolase activity, acting on carbon-nitrogen (but not peptide) bonds, in linear amidines"/>
    <property type="evidence" value="ECO:0007669"/>
    <property type="project" value="InterPro"/>
</dbReference>
<evidence type="ECO:0008006" key="5">
    <source>
        <dbReference type="Google" id="ProtNLM"/>
    </source>
</evidence>
<dbReference type="PIRSF" id="PIRSF001235">
    <property type="entry name" value="Amidase_carbamoylase"/>
    <property type="match status" value="1"/>
</dbReference>
<dbReference type="Gene3D" id="3.40.630.10">
    <property type="entry name" value="Zn peptidases"/>
    <property type="match status" value="1"/>
</dbReference>
<dbReference type="Gene3D" id="3.30.70.360">
    <property type="match status" value="1"/>
</dbReference>
<dbReference type="SUPFAM" id="SSF53187">
    <property type="entry name" value="Zn-dependent exopeptidases"/>
    <property type="match status" value="1"/>
</dbReference>
<evidence type="ECO:0000256" key="1">
    <source>
        <dbReference type="ARBA" id="ARBA00006247"/>
    </source>
</evidence>
<comment type="similarity">
    <text evidence="1">Belongs to the peptidase M20A family.</text>
</comment>
<dbReference type="InterPro" id="IPR010158">
    <property type="entry name" value="Amidase_Cbmase"/>
</dbReference>
<comment type="caution">
    <text evidence="3">The sequence shown here is derived from an EMBL/GenBank/DDBJ whole genome shotgun (WGS) entry which is preliminary data.</text>
</comment>
<protein>
    <recommendedName>
        <fullName evidence="5">Peptidase M20 dimerisation domain-containing protein</fullName>
    </recommendedName>
</protein>
<evidence type="ECO:0000313" key="3">
    <source>
        <dbReference type="EMBL" id="GMM59218.1"/>
    </source>
</evidence>
<organism evidence="3 4">
    <name type="scientific">Maudiozyma humilis</name>
    <name type="common">Sour dough yeast</name>
    <name type="synonym">Kazachstania humilis</name>
    <dbReference type="NCBI Taxonomy" id="51915"/>
    <lineage>
        <taxon>Eukaryota</taxon>
        <taxon>Fungi</taxon>
        <taxon>Dikarya</taxon>
        <taxon>Ascomycota</taxon>
        <taxon>Saccharomycotina</taxon>
        <taxon>Saccharomycetes</taxon>
        <taxon>Saccharomycetales</taxon>
        <taxon>Saccharomycetaceae</taxon>
        <taxon>Maudiozyma</taxon>
    </lineage>
</organism>
<dbReference type="PANTHER" id="PTHR32494:SF5">
    <property type="entry name" value="ALLANTOATE AMIDOHYDROLASE"/>
    <property type="match status" value="1"/>
</dbReference>
<sequence>MIRHTLPALRIVPNRLLDTIHLTSKWGAKFKWGDKETETGMSRLSLSQEDKKVRDWFVSETKSLGCEVKIDEVGNIFAIYPGQKSGAPTAIGSHLDTQPTGGRYDGVLGVTAGLEVLRTFKENNYTPQYPVAVVNWTNEEGARFPKSIMASSVWAGVSDLKEVYNIKSITDDTPVTVLEALQEIGYQGETAASHITNPLKAHFELHIEQGPILEKENKSIGVVTSVQAYRWMGIKLGGRAQHTGTTPMNMRADTFLTASQMAIAVNDIAKRHGGLGSVAELHLSPNVVNVIPEETRFIIDIRHAHDEGLKKMEEDIISEFSKLVKDTEVTLKIDDVFHNSATHFNQLCVDTVYNSAKTIVGEQNVKRMLSGAGHDSCSTSNAKVPTAMIFIPSKGGISHNPSEYSSPVEIAIGFKVLLETVMQYDYSRVD</sequence>
<evidence type="ECO:0000256" key="2">
    <source>
        <dbReference type="ARBA" id="ARBA00022801"/>
    </source>
</evidence>
<gene>
    <name evidence="3" type="ORF">DAKH74_058350</name>
</gene>
<dbReference type="EMBL" id="BTGD01000027">
    <property type="protein sequence ID" value="GMM59218.1"/>
    <property type="molecule type" value="Genomic_DNA"/>
</dbReference>
<dbReference type="PANTHER" id="PTHR32494">
    <property type="entry name" value="ALLANTOATE DEIMINASE-RELATED"/>
    <property type="match status" value="1"/>
</dbReference>